<reference evidence="2" key="1">
    <citation type="submission" date="2016-10" db="EMBL/GenBank/DDBJ databases">
        <authorList>
            <person name="Varghese N."/>
            <person name="Submissions S."/>
        </authorList>
    </citation>
    <scope>NUCLEOTIDE SEQUENCE [LARGE SCALE GENOMIC DNA]</scope>
    <source>
        <strain evidence="2">B48,IBRC-M 10115,DSM 25386,CECT 8001</strain>
    </source>
</reference>
<dbReference type="EMBL" id="FOBW01000002">
    <property type="protein sequence ID" value="SEM35425.1"/>
    <property type="molecule type" value="Genomic_DNA"/>
</dbReference>
<evidence type="ECO:0000313" key="2">
    <source>
        <dbReference type="Proteomes" id="UP000198553"/>
    </source>
</evidence>
<name>A0A1H7XP01_9BACI</name>
<organism evidence="1 2">
    <name type="scientific">Mesobacillus persicus</name>
    <dbReference type="NCBI Taxonomy" id="930146"/>
    <lineage>
        <taxon>Bacteria</taxon>
        <taxon>Bacillati</taxon>
        <taxon>Bacillota</taxon>
        <taxon>Bacilli</taxon>
        <taxon>Bacillales</taxon>
        <taxon>Bacillaceae</taxon>
        <taxon>Mesobacillus</taxon>
    </lineage>
</organism>
<accession>A0A1H7XP01</accession>
<gene>
    <name evidence="1" type="ORF">SAMN05192533_102295</name>
</gene>
<dbReference type="AlphaFoldDB" id="A0A1H7XP01"/>
<proteinExistence type="predicted"/>
<keyword evidence="2" id="KW-1185">Reference proteome</keyword>
<dbReference type="STRING" id="930146.SAMN05192533_102295"/>
<dbReference type="Proteomes" id="UP000198553">
    <property type="component" value="Unassembled WGS sequence"/>
</dbReference>
<sequence length="51" mass="5969">MTTLDESLVIKIQDLKNAIRALKEVGMHDEEIKLFTKWFTSNYEIERALGE</sequence>
<protein>
    <submittedName>
        <fullName evidence="1">Uncharacterized protein</fullName>
    </submittedName>
</protein>
<evidence type="ECO:0000313" key="1">
    <source>
        <dbReference type="EMBL" id="SEM35425.1"/>
    </source>
</evidence>